<keyword evidence="1" id="KW-0614">Plasmid</keyword>
<organism evidence="1">
    <name type="scientific">Staphylococcus aureus</name>
    <dbReference type="NCBI Taxonomy" id="1280"/>
    <lineage>
        <taxon>Bacteria</taxon>
        <taxon>Bacillati</taxon>
        <taxon>Bacillota</taxon>
        <taxon>Bacilli</taxon>
        <taxon>Bacillales</taxon>
        <taxon>Staphylococcaceae</taxon>
        <taxon>Staphylococcus</taxon>
    </lineage>
</organism>
<sequence>MNEWGIWQSQIFQGFENVFVWGHKKLKCHTFVTLHTAFVTKIRQHFFYKKVIKKDISYH</sequence>
<protein>
    <submittedName>
        <fullName evidence="1">Uncharacterized protein</fullName>
    </submittedName>
</protein>
<name>A0A499S2J2_STAAU</name>
<proteinExistence type="predicted"/>
<evidence type="ECO:0000313" key="2">
    <source>
        <dbReference type="EMBL" id="AYK28213.1"/>
    </source>
</evidence>
<evidence type="ECO:0000313" key="1">
    <source>
        <dbReference type="EMBL" id="AYK28021.1"/>
    </source>
</evidence>
<gene>
    <name evidence="2" type="ORF">BJL71_h00005</name>
    <name evidence="1" type="ORF">D0Y82_h00005</name>
</gene>
<accession>A0A499S2J2</accession>
<reference evidence="1" key="1">
    <citation type="journal article" date="2019" name="Front. Microbiol.">
        <title>Prevalence of Antibiotic and Heavy Metal Resistance Determinants and Virulence-Related Genetic Elements in Plasmids of Staphylococcus aureus.</title>
        <authorList>
            <person name="Bukowski M."/>
            <person name="Piwowarczyk R."/>
            <person name="Madry A."/>
            <person name="Zagorski-Przybylo R."/>
            <person name="Hydzik M."/>
            <person name="Wladyka B."/>
        </authorList>
    </citation>
    <scope>NUCLEOTIDE SEQUENCE</scope>
    <source>
        <strain evidence="2">Ch24</strain>
        <strain evidence="1">Tu2</strain>
        <plasmid evidence="1">pMW2</plasmid>
    </source>
</reference>
<geneLocation type="plasmid" evidence="1">
    <name>pMW2</name>
</geneLocation>
<dbReference type="EMBL" id="MH785254">
    <property type="protein sequence ID" value="AYK28213.1"/>
    <property type="molecule type" value="Genomic_DNA"/>
</dbReference>
<dbReference type="AlphaFoldDB" id="A0A499S2J2"/>
<dbReference type="EMBL" id="MH785247">
    <property type="protein sequence ID" value="AYK28021.1"/>
    <property type="molecule type" value="Genomic_DNA"/>
</dbReference>